<accession>A0A833HMV4</accession>
<evidence type="ECO:0000259" key="1">
    <source>
        <dbReference type="Pfam" id="PF03358"/>
    </source>
</evidence>
<gene>
    <name evidence="2" type="ORF">F8153_10700</name>
</gene>
<dbReference type="SUPFAM" id="SSF52218">
    <property type="entry name" value="Flavoproteins"/>
    <property type="match status" value="1"/>
</dbReference>
<dbReference type="OrthoDB" id="3789967at2"/>
<comment type="caution">
    <text evidence="2">The sequence shown here is derived from an EMBL/GenBank/DDBJ whole genome shotgun (WGS) entry which is preliminary data.</text>
</comment>
<dbReference type="Gene3D" id="3.40.50.360">
    <property type="match status" value="1"/>
</dbReference>
<dbReference type="InterPro" id="IPR005025">
    <property type="entry name" value="FMN_Rdtase-like_dom"/>
</dbReference>
<dbReference type="PANTHER" id="PTHR43741:SF4">
    <property type="entry name" value="FMN-DEPENDENT NADH:QUINONE OXIDOREDUCTASE"/>
    <property type="match status" value="1"/>
</dbReference>
<dbReference type="EMBL" id="WBZB01000038">
    <property type="protein sequence ID" value="KAB3528961.1"/>
    <property type="molecule type" value="Genomic_DNA"/>
</dbReference>
<evidence type="ECO:0000313" key="3">
    <source>
        <dbReference type="Proteomes" id="UP000465601"/>
    </source>
</evidence>
<protein>
    <submittedName>
        <fullName evidence="2">NAD(P)H-dependent oxidoreductase</fullName>
    </submittedName>
</protein>
<dbReference type="InterPro" id="IPR050104">
    <property type="entry name" value="FMN-dep_NADH:Q_OxRdtase_AzoR1"/>
</dbReference>
<organism evidence="2 3">
    <name type="scientific">Alkaliphilus serpentinus</name>
    <dbReference type="NCBI Taxonomy" id="1482731"/>
    <lineage>
        <taxon>Bacteria</taxon>
        <taxon>Bacillati</taxon>
        <taxon>Bacillota</taxon>
        <taxon>Clostridia</taxon>
        <taxon>Peptostreptococcales</taxon>
        <taxon>Natronincolaceae</taxon>
        <taxon>Alkaliphilus</taxon>
    </lineage>
</organism>
<sequence length="236" mass="27165">MKITVIYGNNRRGSTYHSTEIIKKAMLECGEVAFEEVWLPKDLPEACLGCFNCILKGEGHCPHNQYVSKILDKIISSDGIILASPVYGLDVSGAMKTFIDHLCFMWMPHRPHGEMFSKIGFVVSTAAGGGTRRTNQTMMKALNYMGLRRIYSYGRAVAASSWEDVADGKRLLIKKELSKKARRFYFDLLKRRSLRVRTFTRILFMMMKGMISRYKDDNLDKEYWRAMGWLKDSKPF</sequence>
<dbReference type="GO" id="GO:0016491">
    <property type="term" value="F:oxidoreductase activity"/>
    <property type="evidence" value="ECO:0007669"/>
    <property type="project" value="InterPro"/>
</dbReference>
<keyword evidence="3" id="KW-1185">Reference proteome</keyword>
<name>A0A833HMV4_9FIRM</name>
<evidence type="ECO:0000313" key="2">
    <source>
        <dbReference type="EMBL" id="KAB3528961.1"/>
    </source>
</evidence>
<dbReference type="PANTHER" id="PTHR43741">
    <property type="entry name" value="FMN-DEPENDENT NADH-AZOREDUCTASE 1"/>
    <property type="match status" value="1"/>
</dbReference>
<dbReference type="InterPro" id="IPR029039">
    <property type="entry name" value="Flavoprotein-like_sf"/>
</dbReference>
<dbReference type="Proteomes" id="UP000465601">
    <property type="component" value="Unassembled WGS sequence"/>
</dbReference>
<feature type="domain" description="NADPH-dependent FMN reductase-like" evidence="1">
    <location>
        <begin position="1"/>
        <end position="148"/>
    </location>
</feature>
<reference evidence="2 3" key="1">
    <citation type="submission" date="2019-10" db="EMBL/GenBank/DDBJ databases">
        <title>Alkaliphilus serpentinus sp. nov. and Alkaliphilus pronyensis sp. nov., two novel anaerobic alkaliphilic species isolated from the serpentinized-hosted hydrothermal field of the Prony Bay (New Caledonia).</title>
        <authorList>
            <person name="Postec A."/>
        </authorList>
    </citation>
    <scope>NUCLEOTIDE SEQUENCE [LARGE SCALE GENOMIC DNA]</scope>
    <source>
        <strain evidence="2 3">LacT</strain>
    </source>
</reference>
<dbReference type="AlphaFoldDB" id="A0A833HMV4"/>
<dbReference type="Pfam" id="PF03358">
    <property type="entry name" value="FMN_red"/>
    <property type="match status" value="1"/>
</dbReference>
<dbReference type="RefSeq" id="WP_151866346.1">
    <property type="nucleotide sequence ID" value="NZ_WBZB01000038.1"/>
</dbReference>
<proteinExistence type="predicted"/>